<proteinExistence type="inferred from homology"/>
<dbReference type="Proteomes" id="UP001595075">
    <property type="component" value="Unassembled WGS sequence"/>
</dbReference>
<keyword evidence="4" id="KW-1185">Reference proteome</keyword>
<dbReference type="InterPro" id="IPR012338">
    <property type="entry name" value="Beta-lactam/transpept-like"/>
</dbReference>
<evidence type="ECO:0000259" key="2">
    <source>
        <dbReference type="Pfam" id="PF00144"/>
    </source>
</evidence>
<organism evidence="3 4">
    <name type="scientific">Oculimacula yallundae</name>
    <dbReference type="NCBI Taxonomy" id="86028"/>
    <lineage>
        <taxon>Eukaryota</taxon>
        <taxon>Fungi</taxon>
        <taxon>Dikarya</taxon>
        <taxon>Ascomycota</taxon>
        <taxon>Pezizomycotina</taxon>
        <taxon>Leotiomycetes</taxon>
        <taxon>Helotiales</taxon>
        <taxon>Ploettnerulaceae</taxon>
        <taxon>Oculimacula</taxon>
    </lineage>
</organism>
<evidence type="ECO:0000313" key="3">
    <source>
        <dbReference type="EMBL" id="KAL2071983.1"/>
    </source>
</evidence>
<reference evidence="3 4" key="1">
    <citation type="journal article" date="2024" name="Commun. Biol.">
        <title>Comparative genomic analysis of thermophilic fungi reveals convergent evolutionary adaptations and gene losses.</title>
        <authorList>
            <person name="Steindorff A.S."/>
            <person name="Aguilar-Pontes M.V."/>
            <person name="Robinson A.J."/>
            <person name="Andreopoulos B."/>
            <person name="LaButti K."/>
            <person name="Kuo A."/>
            <person name="Mondo S."/>
            <person name="Riley R."/>
            <person name="Otillar R."/>
            <person name="Haridas S."/>
            <person name="Lipzen A."/>
            <person name="Grimwood J."/>
            <person name="Schmutz J."/>
            <person name="Clum A."/>
            <person name="Reid I.D."/>
            <person name="Moisan M.C."/>
            <person name="Butler G."/>
            <person name="Nguyen T.T.M."/>
            <person name="Dewar K."/>
            <person name="Conant G."/>
            <person name="Drula E."/>
            <person name="Henrissat B."/>
            <person name="Hansel C."/>
            <person name="Singer S."/>
            <person name="Hutchinson M.I."/>
            <person name="de Vries R.P."/>
            <person name="Natvig D.O."/>
            <person name="Powell A.J."/>
            <person name="Tsang A."/>
            <person name="Grigoriev I.V."/>
        </authorList>
    </citation>
    <scope>NUCLEOTIDE SEQUENCE [LARGE SCALE GENOMIC DNA]</scope>
    <source>
        <strain evidence="3 4">CBS 494.80</strain>
    </source>
</reference>
<comment type="caution">
    <text evidence="3">The sequence shown here is derived from an EMBL/GenBank/DDBJ whole genome shotgun (WGS) entry which is preliminary data.</text>
</comment>
<sequence length="381" mass="41736">MDRINHQTKIKDALESILQENVNAGIPGIVASISTSKGHIWSSAAGLSSLEDSQLLDTSHLFGIGSITKLFVAVVIFQLIEEKNLNLSTKLCDIIEPDILVGIANASDATIEVLLNHTSGIESWEFVPDWIVKGRGRSVEPGKIWEKTDTLQYVRRPNPLGPKPGVWSYSNTNYTLLGLVIEKLTRSTAENEIRIRILEPLDMKSTFLEGFEKPGEGPIPDRYHWATDTFIESAGICPAFTQPRENLINATASNLSVSWTAGGILSSASDLLKFMIALRDGRLVSASSFEAMKLWQISSETTDQGLGLRRWTPSERDGAWVGHNGGVLGFSALSWWKEEGDVAVCLLSNVGTMHCGDVPANPGKILVESEFLKLAIELSQY</sequence>
<evidence type="ECO:0000256" key="1">
    <source>
        <dbReference type="ARBA" id="ARBA00038215"/>
    </source>
</evidence>
<gene>
    <name evidence="3" type="ORF">VTL71DRAFT_11326</name>
</gene>
<comment type="similarity">
    <text evidence="1">Belongs to the peptidase S12 family.</text>
</comment>
<dbReference type="PANTHER" id="PTHR46825:SF7">
    <property type="entry name" value="D-ALANYL-D-ALANINE CARBOXYPEPTIDASE"/>
    <property type="match status" value="1"/>
</dbReference>
<dbReference type="InterPro" id="IPR001466">
    <property type="entry name" value="Beta-lactam-related"/>
</dbReference>
<evidence type="ECO:0000313" key="4">
    <source>
        <dbReference type="Proteomes" id="UP001595075"/>
    </source>
</evidence>
<feature type="domain" description="Beta-lactamase-related" evidence="2">
    <location>
        <begin position="18"/>
        <end position="350"/>
    </location>
</feature>
<dbReference type="EMBL" id="JAZHXI010000004">
    <property type="protein sequence ID" value="KAL2071983.1"/>
    <property type="molecule type" value="Genomic_DNA"/>
</dbReference>
<accession>A0ABR4CQF3</accession>
<dbReference type="Pfam" id="PF00144">
    <property type="entry name" value="Beta-lactamase"/>
    <property type="match status" value="1"/>
</dbReference>
<dbReference type="Gene3D" id="3.40.710.10">
    <property type="entry name" value="DD-peptidase/beta-lactamase superfamily"/>
    <property type="match status" value="1"/>
</dbReference>
<protein>
    <recommendedName>
        <fullName evidence="2">Beta-lactamase-related domain-containing protein</fullName>
    </recommendedName>
</protein>
<dbReference type="InterPro" id="IPR050491">
    <property type="entry name" value="AmpC-like"/>
</dbReference>
<name>A0ABR4CQF3_9HELO</name>
<dbReference type="PANTHER" id="PTHR46825">
    <property type="entry name" value="D-ALANYL-D-ALANINE-CARBOXYPEPTIDASE/ENDOPEPTIDASE AMPH"/>
    <property type="match status" value="1"/>
</dbReference>
<dbReference type="SUPFAM" id="SSF56601">
    <property type="entry name" value="beta-lactamase/transpeptidase-like"/>
    <property type="match status" value="1"/>
</dbReference>